<proteinExistence type="predicted"/>
<evidence type="ECO:0000313" key="1">
    <source>
        <dbReference type="EMBL" id="KKL95779.1"/>
    </source>
</evidence>
<organism evidence="1">
    <name type="scientific">marine sediment metagenome</name>
    <dbReference type="NCBI Taxonomy" id="412755"/>
    <lineage>
        <taxon>unclassified sequences</taxon>
        <taxon>metagenomes</taxon>
        <taxon>ecological metagenomes</taxon>
    </lineage>
</organism>
<reference evidence="1" key="1">
    <citation type="journal article" date="2015" name="Nature">
        <title>Complex archaea that bridge the gap between prokaryotes and eukaryotes.</title>
        <authorList>
            <person name="Spang A."/>
            <person name="Saw J.H."/>
            <person name="Jorgensen S.L."/>
            <person name="Zaremba-Niedzwiedzka K."/>
            <person name="Martijn J."/>
            <person name="Lind A.E."/>
            <person name="van Eijk R."/>
            <person name="Schleper C."/>
            <person name="Guy L."/>
            <person name="Ettema T.J."/>
        </authorList>
    </citation>
    <scope>NUCLEOTIDE SEQUENCE</scope>
</reference>
<dbReference type="AlphaFoldDB" id="A0A0F9GAA1"/>
<comment type="caution">
    <text evidence="1">The sequence shown here is derived from an EMBL/GenBank/DDBJ whole genome shotgun (WGS) entry which is preliminary data.</text>
</comment>
<protein>
    <submittedName>
        <fullName evidence="1">Uncharacterized protein</fullName>
    </submittedName>
</protein>
<dbReference type="EMBL" id="LAZR01018597">
    <property type="protein sequence ID" value="KKL95779.1"/>
    <property type="molecule type" value="Genomic_DNA"/>
</dbReference>
<accession>A0A0F9GAA1</accession>
<sequence length="69" mass="8014">MMERIIRMNFSKELVQKAIQYYLSRVVYKEEVTVIEVEQLNPPSNDFNITIILPDEVEISKITGNPKGT</sequence>
<name>A0A0F9GAA1_9ZZZZ</name>
<gene>
    <name evidence="1" type="ORF">LCGC14_1851220</name>
</gene>